<organism evidence="12 13">
    <name type="scientific">Halobacillus aidingensis</name>
    <dbReference type="NCBI Taxonomy" id="240303"/>
    <lineage>
        <taxon>Bacteria</taxon>
        <taxon>Bacillati</taxon>
        <taxon>Bacillota</taxon>
        <taxon>Bacilli</taxon>
        <taxon>Bacillales</taxon>
        <taxon>Bacillaceae</taxon>
        <taxon>Halobacillus</taxon>
    </lineage>
</organism>
<evidence type="ECO:0000256" key="3">
    <source>
        <dbReference type="ARBA" id="ARBA00022516"/>
    </source>
</evidence>
<feature type="domain" description="DAGKc" evidence="11">
    <location>
        <begin position="1"/>
        <end position="132"/>
    </location>
</feature>
<keyword evidence="8" id="KW-0443">Lipid metabolism</keyword>
<gene>
    <name evidence="12" type="ORF">SAMN05421677_10116</name>
</gene>
<evidence type="ECO:0000256" key="10">
    <source>
        <dbReference type="ARBA" id="ARBA00023264"/>
    </source>
</evidence>
<evidence type="ECO:0000313" key="12">
    <source>
        <dbReference type="EMBL" id="SDN74162.1"/>
    </source>
</evidence>
<reference evidence="13" key="1">
    <citation type="submission" date="2016-10" db="EMBL/GenBank/DDBJ databases">
        <authorList>
            <person name="Varghese N."/>
            <person name="Submissions S."/>
        </authorList>
    </citation>
    <scope>NUCLEOTIDE SEQUENCE [LARGE SCALE GENOMIC DNA]</scope>
    <source>
        <strain evidence="13">CGMCC 1.3703</strain>
    </source>
</reference>
<keyword evidence="5" id="KW-0547">Nucleotide-binding</keyword>
<keyword evidence="9" id="KW-0594">Phospholipid biosynthesis</keyword>
<dbReference type="SMART" id="SM00046">
    <property type="entry name" value="DAGKc"/>
    <property type="match status" value="1"/>
</dbReference>
<evidence type="ECO:0000256" key="4">
    <source>
        <dbReference type="ARBA" id="ARBA00022679"/>
    </source>
</evidence>
<dbReference type="InterPro" id="IPR045540">
    <property type="entry name" value="YegS/DAGK_C"/>
</dbReference>
<comment type="cofactor">
    <cofactor evidence="1">
        <name>Mg(2+)</name>
        <dbReference type="ChEBI" id="CHEBI:18420"/>
    </cofactor>
</comment>
<dbReference type="GO" id="GO:0008654">
    <property type="term" value="P:phospholipid biosynthetic process"/>
    <property type="evidence" value="ECO:0007669"/>
    <property type="project" value="UniProtKB-KW"/>
</dbReference>
<dbReference type="EMBL" id="FNIZ01000001">
    <property type="protein sequence ID" value="SDN74162.1"/>
    <property type="molecule type" value="Genomic_DNA"/>
</dbReference>
<evidence type="ECO:0000256" key="1">
    <source>
        <dbReference type="ARBA" id="ARBA00001946"/>
    </source>
</evidence>
<dbReference type="InterPro" id="IPR017438">
    <property type="entry name" value="ATP-NAD_kinase_N"/>
</dbReference>
<keyword evidence="13" id="KW-1185">Reference proteome</keyword>
<evidence type="ECO:0000259" key="11">
    <source>
        <dbReference type="PROSITE" id="PS50146"/>
    </source>
</evidence>
<dbReference type="InterPro" id="IPR005218">
    <property type="entry name" value="Diacylglycerol/lipid_kinase"/>
</dbReference>
<dbReference type="GO" id="GO:0016301">
    <property type="term" value="F:kinase activity"/>
    <property type="evidence" value="ECO:0007669"/>
    <property type="project" value="UniProtKB-KW"/>
</dbReference>
<evidence type="ECO:0000313" key="13">
    <source>
        <dbReference type="Proteomes" id="UP000198860"/>
    </source>
</evidence>
<dbReference type="Gene3D" id="3.40.50.10330">
    <property type="entry name" value="Probable inorganic polyphosphate/atp-NAD kinase, domain 1"/>
    <property type="match status" value="1"/>
</dbReference>
<name>A0A1H0DVG5_HALAD</name>
<protein>
    <submittedName>
        <fullName evidence="12">Lipid kinase, YegS/Rv2252/BmrU family</fullName>
    </submittedName>
</protein>
<dbReference type="SUPFAM" id="SSF111331">
    <property type="entry name" value="NAD kinase/diacylglycerol kinase-like"/>
    <property type="match status" value="1"/>
</dbReference>
<dbReference type="GO" id="GO:0005524">
    <property type="term" value="F:ATP binding"/>
    <property type="evidence" value="ECO:0007669"/>
    <property type="project" value="UniProtKB-KW"/>
</dbReference>
<dbReference type="Gene3D" id="2.60.200.40">
    <property type="match status" value="1"/>
</dbReference>
<dbReference type="STRING" id="240303.SAMN05421677_10116"/>
<dbReference type="InterPro" id="IPR016064">
    <property type="entry name" value="NAD/diacylglycerol_kinase_sf"/>
</dbReference>
<dbReference type="PROSITE" id="PS50146">
    <property type="entry name" value="DAGK"/>
    <property type="match status" value="1"/>
</dbReference>
<keyword evidence="10" id="KW-1208">Phospholipid metabolism</keyword>
<evidence type="ECO:0000256" key="8">
    <source>
        <dbReference type="ARBA" id="ARBA00023098"/>
    </source>
</evidence>
<dbReference type="Pfam" id="PF19279">
    <property type="entry name" value="YegS_C"/>
    <property type="match status" value="1"/>
</dbReference>
<dbReference type="InterPro" id="IPR050187">
    <property type="entry name" value="Lipid_Phosphate_FormReg"/>
</dbReference>
<sequence length="309" mass="34528">MYIMIVNPVAGNGKAMSLFRRIQKEPLYKKENCRSFLTEETGHAERLALQVTKIHHESLKGIIVLGGDGTLHEVVNGIINYSETPVCFIPAGSGNDFARGMSLKKRGLKLFRSYVRNPKKSKVYLANYSLNNRKKHGRRTFMNSIGFGLDGVVVAAANQQKYRSWTKRLHITKLTYPLALLRSISKAQPIQFELSLDGKQMNIHKAMMVTITNHPYYGGGMKIAPKANINSKGLSILVVKPISKKKLLAMFISVFFGLHTKMKEVEEWKASSVHISSGQPLPFQVDGQNGSCCDCSIKKAETSTTFYLD</sequence>
<dbReference type="Pfam" id="PF00781">
    <property type="entry name" value="DAGK_cat"/>
    <property type="match status" value="1"/>
</dbReference>
<dbReference type="OrthoDB" id="9786026at2"/>
<evidence type="ECO:0000256" key="9">
    <source>
        <dbReference type="ARBA" id="ARBA00023209"/>
    </source>
</evidence>
<dbReference type="AlphaFoldDB" id="A0A1H0DVG5"/>
<proteinExistence type="inferred from homology"/>
<dbReference type="InterPro" id="IPR001206">
    <property type="entry name" value="Diacylglycerol_kinase_cat_dom"/>
</dbReference>
<keyword evidence="6 12" id="KW-0418">Kinase</keyword>
<evidence type="ECO:0000256" key="5">
    <source>
        <dbReference type="ARBA" id="ARBA00022741"/>
    </source>
</evidence>
<dbReference type="NCBIfam" id="TIGR00147">
    <property type="entry name" value="YegS/Rv2252/BmrU family lipid kinase"/>
    <property type="match status" value="1"/>
</dbReference>
<dbReference type="RefSeq" id="WP_089650482.1">
    <property type="nucleotide sequence ID" value="NZ_FNIZ01000001.1"/>
</dbReference>
<keyword evidence="7" id="KW-0067">ATP-binding</keyword>
<dbReference type="Proteomes" id="UP000198860">
    <property type="component" value="Unassembled WGS sequence"/>
</dbReference>
<evidence type="ECO:0000256" key="7">
    <source>
        <dbReference type="ARBA" id="ARBA00022840"/>
    </source>
</evidence>
<evidence type="ECO:0000256" key="2">
    <source>
        <dbReference type="ARBA" id="ARBA00005983"/>
    </source>
</evidence>
<keyword evidence="4" id="KW-0808">Transferase</keyword>
<comment type="similarity">
    <text evidence="2">Belongs to the diacylglycerol/lipid kinase family.</text>
</comment>
<dbReference type="PANTHER" id="PTHR12358:SF54">
    <property type="entry name" value="SPHINGOSINE KINASE RELATED PROTEIN"/>
    <property type="match status" value="1"/>
</dbReference>
<dbReference type="PANTHER" id="PTHR12358">
    <property type="entry name" value="SPHINGOSINE KINASE"/>
    <property type="match status" value="1"/>
</dbReference>
<accession>A0A1H0DVG5</accession>
<evidence type="ECO:0000256" key="6">
    <source>
        <dbReference type="ARBA" id="ARBA00022777"/>
    </source>
</evidence>
<keyword evidence="3" id="KW-0444">Lipid biosynthesis</keyword>